<sequence length="83" mass="9672">MEALELEVRRRPANERCVFHSIRCRCFFELCQGIKLGCKTIFACRYNNGGSGCTWLQERGSLLADFEILKKQYLLQVIWAIIN</sequence>
<dbReference type="Proteomes" id="UP000233549">
    <property type="component" value="Unassembled WGS sequence"/>
</dbReference>
<accession>A0AAP8HUE9</accession>
<evidence type="ECO:0000313" key="1">
    <source>
        <dbReference type="EMBL" id="PKD78571.1"/>
    </source>
</evidence>
<gene>
    <name evidence="1" type="ORF">CWS33_29615</name>
</gene>
<evidence type="ECO:0000313" key="2">
    <source>
        <dbReference type="Proteomes" id="UP000233549"/>
    </source>
</evidence>
<dbReference type="AlphaFoldDB" id="A0AAP8HUE9"/>
<protein>
    <submittedName>
        <fullName evidence="1">Uncharacterized protein</fullName>
    </submittedName>
</protein>
<name>A0AAP8HUE9_ECOLX</name>
<organism evidence="1 2">
    <name type="scientific">Escherichia coli</name>
    <dbReference type="NCBI Taxonomy" id="562"/>
    <lineage>
        <taxon>Bacteria</taxon>
        <taxon>Pseudomonadati</taxon>
        <taxon>Pseudomonadota</taxon>
        <taxon>Gammaproteobacteria</taxon>
        <taxon>Enterobacterales</taxon>
        <taxon>Enterobacteriaceae</taxon>
        <taxon>Escherichia</taxon>
    </lineage>
</organism>
<reference evidence="1 2" key="1">
    <citation type="submission" date="2017-12" db="EMBL/GenBank/DDBJ databases">
        <title>Rapid rising of carbapenem-resistant Enterobacteriaceae(CRE) and emergence of colistin resistance genemcr-1 in CRE in the hospital of Henan, China.</title>
        <authorList>
            <person name="Sun Q."/>
            <person name="Zhang R."/>
            <person name="Li Y."/>
            <person name="Shen Y."/>
            <person name="Zhang Y."/>
            <person name="Yang J."/>
            <person name="Shu L."/>
            <person name="Zhou H."/>
            <person name="Wang Y."/>
            <person name="Wang B."/>
            <person name="Shen Z."/>
        </authorList>
    </citation>
    <scope>NUCLEOTIDE SEQUENCE [LARGE SCALE GENOMIC DNA]</scope>
    <source>
        <strain evidence="1 2">3512</strain>
    </source>
</reference>
<proteinExistence type="predicted"/>
<dbReference type="EMBL" id="PITP01000497">
    <property type="protein sequence ID" value="PKD78571.1"/>
    <property type="molecule type" value="Genomic_DNA"/>
</dbReference>
<comment type="caution">
    <text evidence="1">The sequence shown here is derived from an EMBL/GenBank/DDBJ whole genome shotgun (WGS) entry which is preliminary data.</text>
</comment>